<dbReference type="Proteomes" id="UP000566819">
    <property type="component" value="Unassembled WGS sequence"/>
</dbReference>
<dbReference type="EMBL" id="JAAMPI010000515">
    <property type="protein sequence ID" value="KAF4630771.1"/>
    <property type="molecule type" value="Genomic_DNA"/>
</dbReference>
<comment type="similarity">
    <text evidence="5">Belongs to the SAT4 family.</text>
</comment>
<keyword evidence="2 7" id="KW-0812">Transmembrane</keyword>
<evidence type="ECO:0000256" key="7">
    <source>
        <dbReference type="SAM" id="Phobius"/>
    </source>
</evidence>
<feature type="transmembrane region" description="Helical" evidence="7">
    <location>
        <begin position="131"/>
        <end position="159"/>
    </location>
</feature>
<feature type="domain" description="Rhodopsin" evidence="8">
    <location>
        <begin position="29"/>
        <end position="282"/>
    </location>
</feature>
<proteinExistence type="inferred from homology"/>
<feature type="transmembrane region" description="Helical" evidence="7">
    <location>
        <begin position="213"/>
        <end position="239"/>
    </location>
</feature>
<evidence type="ECO:0000256" key="4">
    <source>
        <dbReference type="ARBA" id="ARBA00023136"/>
    </source>
</evidence>
<dbReference type="GO" id="GO:0016020">
    <property type="term" value="C:membrane"/>
    <property type="evidence" value="ECO:0007669"/>
    <property type="project" value="UniProtKB-SubCell"/>
</dbReference>
<feature type="compositionally biased region" description="Polar residues" evidence="6">
    <location>
        <begin position="320"/>
        <end position="329"/>
    </location>
</feature>
<feature type="region of interest" description="Disordered" evidence="6">
    <location>
        <begin position="301"/>
        <end position="330"/>
    </location>
</feature>
<feature type="transmembrane region" description="Helical" evidence="7">
    <location>
        <begin position="12"/>
        <end position="31"/>
    </location>
</feature>
<dbReference type="PANTHER" id="PTHR33048:SF157">
    <property type="entry name" value="INTEGRAL MEMBRANE PROTEIN"/>
    <property type="match status" value="1"/>
</dbReference>
<feature type="transmembrane region" description="Helical" evidence="7">
    <location>
        <begin position="179"/>
        <end position="201"/>
    </location>
</feature>
<comment type="subcellular location">
    <subcellularLocation>
        <location evidence="1">Membrane</location>
        <topology evidence="1">Multi-pass membrane protein</topology>
    </subcellularLocation>
</comment>
<organism evidence="9 10">
    <name type="scientific">Cudoniella acicularis</name>
    <dbReference type="NCBI Taxonomy" id="354080"/>
    <lineage>
        <taxon>Eukaryota</taxon>
        <taxon>Fungi</taxon>
        <taxon>Dikarya</taxon>
        <taxon>Ascomycota</taxon>
        <taxon>Pezizomycotina</taxon>
        <taxon>Leotiomycetes</taxon>
        <taxon>Helotiales</taxon>
        <taxon>Tricladiaceae</taxon>
        <taxon>Cudoniella</taxon>
    </lineage>
</organism>
<gene>
    <name evidence="9" type="ORF">G7Y89_g7365</name>
</gene>
<dbReference type="InterPro" id="IPR052337">
    <property type="entry name" value="SAT4-like"/>
</dbReference>
<reference evidence="9 10" key="1">
    <citation type="submission" date="2020-03" db="EMBL/GenBank/DDBJ databases">
        <title>Draft Genome Sequence of Cudoniella acicularis.</title>
        <authorList>
            <person name="Buettner E."/>
            <person name="Kellner H."/>
        </authorList>
    </citation>
    <scope>NUCLEOTIDE SEQUENCE [LARGE SCALE GENOMIC DNA]</scope>
    <source>
        <strain evidence="9 10">DSM 108380</strain>
    </source>
</reference>
<dbReference type="InterPro" id="IPR049326">
    <property type="entry name" value="Rhodopsin_dom_fungi"/>
</dbReference>
<dbReference type="AlphaFoldDB" id="A0A8H4RL33"/>
<evidence type="ECO:0000313" key="9">
    <source>
        <dbReference type="EMBL" id="KAF4630771.1"/>
    </source>
</evidence>
<evidence type="ECO:0000256" key="1">
    <source>
        <dbReference type="ARBA" id="ARBA00004141"/>
    </source>
</evidence>
<evidence type="ECO:0000256" key="2">
    <source>
        <dbReference type="ARBA" id="ARBA00022692"/>
    </source>
</evidence>
<sequence>MGLIIEFTPGTVAAAAVVFPVLGILLVSLRIRTRIHRVKRLGIEDWLVIPAVLFATGMGLATLIGIAKKTVSYNTPAQKGAYQTYTQETVSEIFWFVEWMQPLALGCIKLSFIFFYRRIFNVGKHASSFNILSYAALGLMVVWMLGLFLAVVLICPGHPDAYWGPSAGRAEYCWTTTKFLYALSWSDVGTDLIIILMPIPPIMKLHVTPRKKFAFFAIFGLGALTVAASITRAVFYVRLLNAETTVLRTLDPNMLNTNGIYWMLIETGLALIAVNLPPLYGTVSREGIESAIRSVRSFASIGSQGSQSGKSKASSAIKTTGESLHSGTSIELVPRHLQNMSDSKATHTESLDNVDVEAGNINVTKSYTIQHP</sequence>
<evidence type="ECO:0000256" key="3">
    <source>
        <dbReference type="ARBA" id="ARBA00022989"/>
    </source>
</evidence>
<evidence type="ECO:0000256" key="5">
    <source>
        <dbReference type="ARBA" id="ARBA00038359"/>
    </source>
</evidence>
<feature type="transmembrane region" description="Helical" evidence="7">
    <location>
        <begin position="99"/>
        <end position="119"/>
    </location>
</feature>
<protein>
    <recommendedName>
        <fullName evidence="8">Rhodopsin domain-containing protein</fullName>
    </recommendedName>
</protein>
<keyword evidence="3 7" id="KW-1133">Transmembrane helix</keyword>
<feature type="transmembrane region" description="Helical" evidence="7">
    <location>
        <begin position="259"/>
        <end position="280"/>
    </location>
</feature>
<evidence type="ECO:0000259" key="8">
    <source>
        <dbReference type="Pfam" id="PF20684"/>
    </source>
</evidence>
<evidence type="ECO:0000256" key="6">
    <source>
        <dbReference type="SAM" id="MobiDB-lite"/>
    </source>
</evidence>
<feature type="transmembrane region" description="Helical" evidence="7">
    <location>
        <begin position="43"/>
        <end position="67"/>
    </location>
</feature>
<keyword evidence="10" id="KW-1185">Reference proteome</keyword>
<keyword evidence="4 7" id="KW-0472">Membrane</keyword>
<feature type="compositionally biased region" description="Low complexity" evidence="6">
    <location>
        <begin position="301"/>
        <end position="318"/>
    </location>
</feature>
<comment type="caution">
    <text evidence="9">The sequence shown here is derived from an EMBL/GenBank/DDBJ whole genome shotgun (WGS) entry which is preliminary data.</text>
</comment>
<name>A0A8H4RL33_9HELO</name>
<dbReference type="Pfam" id="PF20684">
    <property type="entry name" value="Fung_rhodopsin"/>
    <property type="match status" value="1"/>
</dbReference>
<dbReference type="PANTHER" id="PTHR33048">
    <property type="entry name" value="PTH11-LIKE INTEGRAL MEMBRANE PROTEIN (AFU_ORTHOLOGUE AFUA_5G11245)"/>
    <property type="match status" value="1"/>
</dbReference>
<accession>A0A8H4RL33</accession>
<evidence type="ECO:0000313" key="10">
    <source>
        <dbReference type="Proteomes" id="UP000566819"/>
    </source>
</evidence>
<dbReference type="OrthoDB" id="5393606at2759"/>